<dbReference type="HOGENOM" id="CLU_2011195_0_0_10"/>
<name>A1BHM0_CHLPD</name>
<keyword evidence="2" id="KW-1185">Reference proteome</keyword>
<dbReference type="EMBL" id="CP000492">
    <property type="protein sequence ID" value="ABL65897.1"/>
    <property type="molecule type" value="Genomic_DNA"/>
</dbReference>
<sequence length="123" mass="13820">MPWRVFVHPDVPFIETVYAGVLTGTELSAAIRETISFAGMHRRNRFLADCQALEGGHSFSDLFFLADLVLSCDPEHLLKEAVLANDTPTVSRHALFWETTCLNRGLKVRLFTDRQSAIDWLAG</sequence>
<dbReference type="AlphaFoldDB" id="A1BHM0"/>
<gene>
    <name evidence="1" type="ordered locus">Cpha266_1881</name>
</gene>
<evidence type="ECO:0000313" key="2">
    <source>
        <dbReference type="Proteomes" id="UP000008701"/>
    </source>
</evidence>
<organism evidence="1 2">
    <name type="scientific">Chlorobium phaeobacteroides (strain DSM 266 / SMG 266 / 2430)</name>
    <dbReference type="NCBI Taxonomy" id="290317"/>
    <lineage>
        <taxon>Bacteria</taxon>
        <taxon>Pseudomonadati</taxon>
        <taxon>Chlorobiota</taxon>
        <taxon>Chlorobiia</taxon>
        <taxon>Chlorobiales</taxon>
        <taxon>Chlorobiaceae</taxon>
        <taxon>Chlorobium/Pelodictyon group</taxon>
        <taxon>Chlorobium</taxon>
    </lineage>
</organism>
<proteinExistence type="predicted"/>
<evidence type="ECO:0000313" key="1">
    <source>
        <dbReference type="EMBL" id="ABL65897.1"/>
    </source>
</evidence>
<dbReference type="Proteomes" id="UP000008701">
    <property type="component" value="Chromosome"/>
</dbReference>
<dbReference type="RefSeq" id="WP_011745704.1">
    <property type="nucleotide sequence ID" value="NC_008639.1"/>
</dbReference>
<dbReference type="STRING" id="290317.Cpha266_1881"/>
<protein>
    <recommendedName>
        <fullName evidence="3">STAS/SEC14 domain-containing protein</fullName>
    </recommendedName>
</protein>
<dbReference type="OrthoDB" id="882485at2"/>
<reference evidence="1 2" key="1">
    <citation type="submission" date="2006-12" db="EMBL/GenBank/DDBJ databases">
        <title>Complete sequence of Chlorobium phaeobacteroides DSM 266.</title>
        <authorList>
            <consortium name="US DOE Joint Genome Institute"/>
            <person name="Copeland A."/>
            <person name="Lucas S."/>
            <person name="Lapidus A."/>
            <person name="Barry K."/>
            <person name="Detter J.C."/>
            <person name="Glavina del Rio T."/>
            <person name="Hammon N."/>
            <person name="Israni S."/>
            <person name="Pitluck S."/>
            <person name="Goltsman E."/>
            <person name="Schmutz J."/>
            <person name="Larimer F."/>
            <person name="Land M."/>
            <person name="Hauser L."/>
            <person name="Mikhailova N."/>
            <person name="Li T."/>
            <person name="Overmann J."/>
            <person name="Bryant D.A."/>
            <person name="Richardson P."/>
        </authorList>
    </citation>
    <scope>NUCLEOTIDE SEQUENCE [LARGE SCALE GENOMIC DNA]</scope>
    <source>
        <strain evidence="1 2">DSM 266</strain>
    </source>
</reference>
<dbReference type="KEGG" id="cph:Cpha266_1881"/>
<accession>A1BHM0</accession>
<evidence type="ECO:0008006" key="3">
    <source>
        <dbReference type="Google" id="ProtNLM"/>
    </source>
</evidence>